<accession>A0ACD3B0V4</accession>
<evidence type="ECO:0000313" key="1">
    <source>
        <dbReference type="EMBL" id="TFK71553.1"/>
    </source>
</evidence>
<evidence type="ECO:0000313" key="2">
    <source>
        <dbReference type="Proteomes" id="UP000308600"/>
    </source>
</evidence>
<name>A0ACD3B0V4_9AGAR</name>
<keyword evidence="2" id="KW-1185">Reference proteome</keyword>
<reference evidence="1 2" key="1">
    <citation type="journal article" date="2019" name="Nat. Ecol. Evol.">
        <title>Megaphylogeny resolves global patterns of mushroom evolution.</title>
        <authorList>
            <person name="Varga T."/>
            <person name="Krizsan K."/>
            <person name="Foldi C."/>
            <person name="Dima B."/>
            <person name="Sanchez-Garcia M."/>
            <person name="Sanchez-Ramirez S."/>
            <person name="Szollosi G.J."/>
            <person name="Szarkandi J.G."/>
            <person name="Papp V."/>
            <person name="Albert L."/>
            <person name="Andreopoulos W."/>
            <person name="Angelini C."/>
            <person name="Antonin V."/>
            <person name="Barry K.W."/>
            <person name="Bougher N.L."/>
            <person name="Buchanan P."/>
            <person name="Buyck B."/>
            <person name="Bense V."/>
            <person name="Catcheside P."/>
            <person name="Chovatia M."/>
            <person name="Cooper J."/>
            <person name="Damon W."/>
            <person name="Desjardin D."/>
            <person name="Finy P."/>
            <person name="Geml J."/>
            <person name="Haridas S."/>
            <person name="Hughes K."/>
            <person name="Justo A."/>
            <person name="Karasinski D."/>
            <person name="Kautmanova I."/>
            <person name="Kiss B."/>
            <person name="Kocsube S."/>
            <person name="Kotiranta H."/>
            <person name="LaButti K.M."/>
            <person name="Lechner B.E."/>
            <person name="Liimatainen K."/>
            <person name="Lipzen A."/>
            <person name="Lukacs Z."/>
            <person name="Mihaltcheva S."/>
            <person name="Morgado L.N."/>
            <person name="Niskanen T."/>
            <person name="Noordeloos M.E."/>
            <person name="Ohm R.A."/>
            <person name="Ortiz-Santana B."/>
            <person name="Ovrebo C."/>
            <person name="Racz N."/>
            <person name="Riley R."/>
            <person name="Savchenko A."/>
            <person name="Shiryaev A."/>
            <person name="Soop K."/>
            <person name="Spirin V."/>
            <person name="Szebenyi C."/>
            <person name="Tomsovsky M."/>
            <person name="Tulloss R.E."/>
            <person name="Uehling J."/>
            <person name="Grigoriev I.V."/>
            <person name="Vagvolgyi C."/>
            <person name="Papp T."/>
            <person name="Martin F.M."/>
            <person name="Miettinen O."/>
            <person name="Hibbett D.S."/>
            <person name="Nagy L.G."/>
        </authorList>
    </citation>
    <scope>NUCLEOTIDE SEQUENCE [LARGE SCALE GENOMIC DNA]</scope>
    <source>
        <strain evidence="1 2">NL-1719</strain>
    </source>
</reference>
<organism evidence="1 2">
    <name type="scientific">Pluteus cervinus</name>
    <dbReference type="NCBI Taxonomy" id="181527"/>
    <lineage>
        <taxon>Eukaryota</taxon>
        <taxon>Fungi</taxon>
        <taxon>Dikarya</taxon>
        <taxon>Basidiomycota</taxon>
        <taxon>Agaricomycotina</taxon>
        <taxon>Agaricomycetes</taxon>
        <taxon>Agaricomycetidae</taxon>
        <taxon>Agaricales</taxon>
        <taxon>Pluteineae</taxon>
        <taxon>Pluteaceae</taxon>
        <taxon>Pluteus</taxon>
    </lineage>
</organism>
<dbReference type="EMBL" id="ML208296">
    <property type="protein sequence ID" value="TFK71553.1"/>
    <property type="molecule type" value="Genomic_DNA"/>
</dbReference>
<dbReference type="Proteomes" id="UP000308600">
    <property type="component" value="Unassembled WGS sequence"/>
</dbReference>
<gene>
    <name evidence="1" type="ORF">BDN72DRAFT_895535</name>
</gene>
<proteinExistence type="predicted"/>
<sequence>MSASHSSSIFQPRETDKCTWVSETEFFDIDDELEEADVTIEDLRAGYDTIAKAFAEAHIPFAAIGGLAFTLLGARPDYLTHDVDFQIHTTPLKLFEKLRTMENVRLKTGLQADNFRIHCQIVKDKWIGVDFLMTNNPVGSQAQKFEGYQVLQITPLLQSKLKSYFAREAERDKSDILFLIEKHSDKINTGVLDGDQVEFFLNGLSGAVLEMSRKVLQV</sequence>
<protein>
    <submittedName>
        <fullName evidence="1">Uncharacterized protein</fullName>
    </submittedName>
</protein>